<dbReference type="Proteomes" id="UP001279734">
    <property type="component" value="Unassembled WGS sequence"/>
</dbReference>
<gene>
    <name evidence="2" type="ORF">Nepgr_025284</name>
</gene>
<evidence type="ECO:0000259" key="1">
    <source>
        <dbReference type="Pfam" id="PF14381"/>
    </source>
</evidence>
<accession>A0AAD3T6E1</accession>
<dbReference type="Pfam" id="PF14381">
    <property type="entry name" value="EDR1_CTR1_ARMC3_pept"/>
    <property type="match status" value="1"/>
</dbReference>
<reference evidence="2" key="1">
    <citation type="submission" date="2023-05" db="EMBL/GenBank/DDBJ databases">
        <title>Nepenthes gracilis genome sequencing.</title>
        <authorList>
            <person name="Fukushima K."/>
        </authorList>
    </citation>
    <scope>NUCLEOTIDE SEQUENCE</scope>
    <source>
        <strain evidence="2">SING2019-196</strain>
    </source>
</reference>
<dbReference type="InterPro" id="IPR055164">
    <property type="entry name" value="EDR1/CTR1/ARMC3-like_pept-like"/>
</dbReference>
<dbReference type="AlphaFoldDB" id="A0AAD3T6E1"/>
<comment type="caution">
    <text evidence="2">The sequence shown here is derived from an EMBL/GenBank/DDBJ whole genome shotgun (WGS) entry which is preliminary data.</text>
</comment>
<dbReference type="GO" id="GO:0030515">
    <property type="term" value="F:snoRNA binding"/>
    <property type="evidence" value="ECO:0007669"/>
    <property type="project" value="InterPro"/>
</dbReference>
<protein>
    <recommendedName>
        <fullName evidence="1">EDR1/CTR1/ARMC3-like peptidase-like domain-containing protein</fullName>
    </recommendedName>
</protein>
<feature type="domain" description="EDR1/CTR1/ARMC3-like peptidase-like" evidence="1">
    <location>
        <begin position="37"/>
        <end position="119"/>
    </location>
</feature>
<dbReference type="InterPro" id="IPR045056">
    <property type="entry name" value="Nop56/Nop58"/>
</dbReference>
<name>A0AAD3T6E1_NEPGR</name>
<dbReference type="EMBL" id="BSYO01000026">
    <property type="protein sequence ID" value="GMH23441.1"/>
    <property type="molecule type" value="Genomic_DNA"/>
</dbReference>
<keyword evidence="3" id="KW-1185">Reference proteome</keyword>
<sequence length="618" mass="67700">MAQLASITTPFALQFITVRLSDKKTIPPLRDKFGWCRVTSNELRNSLNTVILPLGRVDVGLSHHHSLLFKVLADRINHPCMLVKGSLYTGTDDGAENLIKMDDESEYIIDLMGAPGTLIPAEVPSSLLLDSALGAGGFSGSSGSTNKLSLVLHKVTRAQEVLPDVDEIPKAHRSSLEEAIPVGFHKSSLEEAIPKLHAVLLESGAFPHPDLFSDIASDIVSEQKLLEPVQPEKGENVELRSSCNSTKYWSNNELSLLPPSGVHPLDVFGCDNTLKHAVEKLTRHQLEPVQHLVNYALCFESKNEGLELAVIAANRVSPNESPGVAIIPSIANASEVNISAMDGGASSQKISEEYPLPNVINSSNGMVDCSEDISRMKGLLSVQGMKERFVFQGGQLPVQVLRIGQLAVFNVPAEFTTMDNRRHREDESKAVGQPEGDLKKSQLGLGHSYSRAKAKFNVNRVDNMVIQAIFPLDTLDKDINTFSMRSESTTTCLCSGLGKQLTRCRLFPTVARRFFLLKQCSGSMFWLLFQTSDAGFVNDNCLYAKVAKFIENKSELSEDKVPALTEIIGDEDEAKEIVEAAKASMGQYISPVDLITVQLLLRESWIFLSTGRNLMTVP</sequence>
<dbReference type="PANTHER" id="PTHR10894">
    <property type="entry name" value="NUCLEOLAR PROTEIN 5 NUCLEOLAR PROTEIN NOP5 NOP58"/>
    <property type="match status" value="1"/>
</dbReference>
<organism evidence="2 3">
    <name type="scientific">Nepenthes gracilis</name>
    <name type="common">Slender pitcher plant</name>
    <dbReference type="NCBI Taxonomy" id="150966"/>
    <lineage>
        <taxon>Eukaryota</taxon>
        <taxon>Viridiplantae</taxon>
        <taxon>Streptophyta</taxon>
        <taxon>Embryophyta</taxon>
        <taxon>Tracheophyta</taxon>
        <taxon>Spermatophyta</taxon>
        <taxon>Magnoliopsida</taxon>
        <taxon>eudicotyledons</taxon>
        <taxon>Gunneridae</taxon>
        <taxon>Pentapetalae</taxon>
        <taxon>Caryophyllales</taxon>
        <taxon>Nepenthaceae</taxon>
        <taxon>Nepenthes</taxon>
    </lineage>
</organism>
<dbReference type="SUPFAM" id="SSF89124">
    <property type="entry name" value="Nop domain"/>
    <property type="match status" value="1"/>
</dbReference>
<evidence type="ECO:0000313" key="3">
    <source>
        <dbReference type="Proteomes" id="UP001279734"/>
    </source>
</evidence>
<dbReference type="Gene3D" id="1.10.287.4070">
    <property type="match status" value="1"/>
</dbReference>
<proteinExistence type="predicted"/>
<evidence type="ECO:0000313" key="2">
    <source>
        <dbReference type="EMBL" id="GMH23441.1"/>
    </source>
</evidence>
<dbReference type="InterPro" id="IPR036070">
    <property type="entry name" value="Nop_dom_sf"/>
</dbReference>
<dbReference type="GO" id="GO:0031428">
    <property type="term" value="C:box C/D methylation guide snoRNP complex"/>
    <property type="evidence" value="ECO:0007669"/>
    <property type="project" value="InterPro"/>
</dbReference>
<dbReference type="PANTHER" id="PTHR10894:SF0">
    <property type="entry name" value="NUCLEOLAR PROTEIN 56"/>
    <property type="match status" value="1"/>
</dbReference>
<dbReference type="GO" id="GO:0032040">
    <property type="term" value="C:small-subunit processome"/>
    <property type="evidence" value="ECO:0007669"/>
    <property type="project" value="InterPro"/>
</dbReference>